<reference evidence="2 3" key="1">
    <citation type="journal article" date="2023" name="Mol. Ecol. Resour.">
        <title>Chromosome-level genome assembly of a triploid poplar Populus alba 'Berolinensis'.</title>
        <authorList>
            <person name="Chen S."/>
            <person name="Yu Y."/>
            <person name="Wang X."/>
            <person name="Wang S."/>
            <person name="Zhang T."/>
            <person name="Zhou Y."/>
            <person name="He R."/>
            <person name="Meng N."/>
            <person name="Wang Y."/>
            <person name="Liu W."/>
            <person name="Liu Z."/>
            <person name="Liu J."/>
            <person name="Guo Q."/>
            <person name="Huang H."/>
            <person name="Sederoff R.R."/>
            <person name="Wang G."/>
            <person name="Qu G."/>
            <person name="Chen S."/>
        </authorList>
    </citation>
    <scope>NUCLEOTIDE SEQUENCE [LARGE SCALE GENOMIC DNA]</scope>
    <source>
        <strain evidence="2">SC-2020</strain>
    </source>
</reference>
<proteinExistence type="predicted"/>
<name>A0AAD6RRT1_9ROSI</name>
<dbReference type="AlphaFoldDB" id="A0AAD6RRT1"/>
<keyword evidence="3" id="KW-1185">Reference proteome</keyword>
<organism evidence="2 3">
    <name type="scientific">Populus alba x Populus x berolinensis</name>
    <dbReference type="NCBI Taxonomy" id="444605"/>
    <lineage>
        <taxon>Eukaryota</taxon>
        <taxon>Viridiplantae</taxon>
        <taxon>Streptophyta</taxon>
        <taxon>Embryophyta</taxon>
        <taxon>Tracheophyta</taxon>
        <taxon>Spermatophyta</taxon>
        <taxon>Magnoliopsida</taxon>
        <taxon>eudicotyledons</taxon>
        <taxon>Gunneridae</taxon>
        <taxon>Pentapetalae</taxon>
        <taxon>rosids</taxon>
        <taxon>fabids</taxon>
        <taxon>Malpighiales</taxon>
        <taxon>Salicaceae</taxon>
        <taxon>Saliceae</taxon>
        <taxon>Populus</taxon>
    </lineage>
</organism>
<keyword evidence="1" id="KW-1133">Transmembrane helix</keyword>
<evidence type="ECO:0000313" key="2">
    <source>
        <dbReference type="EMBL" id="KAJ7013984.1"/>
    </source>
</evidence>
<evidence type="ECO:0000256" key="1">
    <source>
        <dbReference type="SAM" id="Phobius"/>
    </source>
</evidence>
<dbReference type="EMBL" id="JAQIZT010000001">
    <property type="protein sequence ID" value="KAJ7013984.1"/>
    <property type="molecule type" value="Genomic_DNA"/>
</dbReference>
<feature type="transmembrane region" description="Helical" evidence="1">
    <location>
        <begin position="53"/>
        <end position="74"/>
    </location>
</feature>
<comment type="caution">
    <text evidence="2">The sequence shown here is derived from an EMBL/GenBank/DDBJ whole genome shotgun (WGS) entry which is preliminary data.</text>
</comment>
<feature type="transmembrane region" description="Helical" evidence="1">
    <location>
        <begin position="21"/>
        <end position="41"/>
    </location>
</feature>
<dbReference type="PANTHER" id="PTHR34124">
    <property type="entry name" value="F16B3.27 PROTEIN-RELATED"/>
    <property type="match status" value="1"/>
</dbReference>
<keyword evidence="1" id="KW-0812">Transmembrane</keyword>
<evidence type="ECO:0000313" key="3">
    <source>
        <dbReference type="Proteomes" id="UP001164929"/>
    </source>
</evidence>
<accession>A0AAD6RRT1</accession>
<dbReference type="PANTHER" id="PTHR34124:SF14">
    <property type="entry name" value="TRANSMEMBRANE PROTEIN"/>
    <property type="match status" value="1"/>
</dbReference>
<sequence>MGLINNHKSCPVIELHHSTHKFFIICNYILLCAASSCIFLTPSLRLFPSLCGFFVILLHMFTIIAAVFGCSVALSGSNK</sequence>
<dbReference type="Proteomes" id="UP001164929">
    <property type="component" value="Chromosome 1"/>
</dbReference>
<keyword evidence="1" id="KW-0472">Membrane</keyword>
<gene>
    <name evidence="2" type="ORF">NC653_003569</name>
</gene>
<protein>
    <submittedName>
        <fullName evidence="2">Uncharacterized protein</fullName>
    </submittedName>
</protein>